<keyword evidence="4" id="KW-1185">Reference proteome</keyword>
<sequence>MAITNSNPPASQPEARCPGNRGQVSQPSAPQSVRLALVGILVPVPLDIVRGGFAIQEAIALDALAEIPVIVASVVLLLGIYAVAMILVLLGYRVAPFVVSLCGVWAVVAAWSSGSLPALVISTLALVLVVFIWAAGARAFGSARRAQRLAKRPR</sequence>
<proteinExistence type="predicted"/>
<evidence type="ECO:0000313" key="4">
    <source>
        <dbReference type="Proteomes" id="UP000322159"/>
    </source>
</evidence>
<dbReference type="RefSeq" id="WP_149324025.1">
    <property type="nucleotide sequence ID" value="NZ_CP043504.1"/>
</dbReference>
<organism evidence="3 4">
    <name type="scientific">Protaetiibacter larvae</name>
    <dbReference type="NCBI Taxonomy" id="2592654"/>
    <lineage>
        <taxon>Bacteria</taxon>
        <taxon>Bacillati</taxon>
        <taxon>Actinomycetota</taxon>
        <taxon>Actinomycetes</taxon>
        <taxon>Micrococcales</taxon>
        <taxon>Microbacteriaceae</taxon>
        <taxon>Protaetiibacter</taxon>
    </lineage>
</organism>
<dbReference type="EMBL" id="CP043504">
    <property type="protein sequence ID" value="QEO08592.1"/>
    <property type="molecule type" value="Genomic_DNA"/>
</dbReference>
<feature type="transmembrane region" description="Helical" evidence="2">
    <location>
        <begin position="94"/>
        <end position="112"/>
    </location>
</feature>
<evidence type="ECO:0000313" key="3">
    <source>
        <dbReference type="EMBL" id="QEO08592.1"/>
    </source>
</evidence>
<reference evidence="3 4" key="1">
    <citation type="submission" date="2019-09" db="EMBL/GenBank/DDBJ databases">
        <title>Genome sequencing of strain KACC 19322.</title>
        <authorList>
            <person name="Heo J."/>
            <person name="Kim S.-J."/>
            <person name="Kim J.-S."/>
            <person name="Hong S.-B."/>
            <person name="Kwon S.-W."/>
        </authorList>
    </citation>
    <scope>NUCLEOTIDE SEQUENCE [LARGE SCALE GENOMIC DNA]</scope>
    <source>
        <strain evidence="3 4">KACC 19322</strain>
    </source>
</reference>
<name>A0A5C1Y6K7_9MICO</name>
<feature type="region of interest" description="Disordered" evidence="1">
    <location>
        <begin position="1"/>
        <end position="27"/>
    </location>
</feature>
<evidence type="ECO:0000256" key="2">
    <source>
        <dbReference type="SAM" id="Phobius"/>
    </source>
</evidence>
<keyword evidence="2" id="KW-0472">Membrane</keyword>
<feature type="transmembrane region" description="Helical" evidence="2">
    <location>
        <begin position="118"/>
        <end position="141"/>
    </location>
</feature>
<keyword evidence="2" id="KW-1133">Transmembrane helix</keyword>
<dbReference type="Proteomes" id="UP000322159">
    <property type="component" value="Chromosome"/>
</dbReference>
<gene>
    <name evidence="3" type="ORF">FLP23_00235</name>
</gene>
<feature type="transmembrane region" description="Helical" evidence="2">
    <location>
        <begin position="67"/>
        <end position="87"/>
    </location>
</feature>
<protein>
    <submittedName>
        <fullName evidence="3">Uncharacterized protein</fullName>
    </submittedName>
</protein>
<evidence type="ECO:0000256" key="1">
    <source>
        <dbReference type="SAM" id="MobiDB-lite"/>
    </source>
</evidence>
<dbReference type="KEGG" id="lyk:FLP23_00235"/>
<accession>A0A5C1Y6K7</accession>
<dbReference type="AlphaFoldDB" id="A0A5C1Y6K7"/>
<keyword evidence="2" id="KW-0812">Transmembrane</keyword>